<accession>A0A0C6FTH1</accession>
<protein>
    <submittedName>
        <fullName evidence="3">HNH endonuclease</fullName>
    </submittedName>
</protein>
<dbReference type="GO" id="GO:0003676">
    <property type="term" value="F:nucleic acid binding"/>
    <property type="evidence" value="ECO:0007669"/>
    <property type="project" value="InterPro"/>
</dbReference>
<gene>
    <name evidence="3" type="ORF">Maq22A_4p60185</name>
</gene>
<dbReference type="Gene3D" id="1.10.30.50">
    <property type="match status" value="1"/>
</dbReference>
<dbReference type="InterPro" id="IPR002711">
    <property type="entry name" value="HNH"/>
</dbReference>
<feature type="region of interest" description="Disordered" evidence="1">
    <location>
        <begin position="73"/>
        <end position="115"/>
    </location>
</feature>
<organism evidence="3 4">
    <name type="scientific">Methylobacterium aquaticum</name>
    <dbReference type="NCBI Taxonomy" id="270351"/>
    <lineage>
        <taxon>Bacteria</taxon>
        <taxon>Pseudomonadati</taxon>
        <taxon>Pseudomonadota</taxon>
        <taxon>Alphaproteobacteria</taxon>
        <taxon>Hyphomicrobiales</taxon>
        <taxon>Methylobacteriaceae</taxon>
        <taxon>Methylobacterium</taxon>
    </lineage>
</organism>
<dbReference type="OrthoDB" id="7864830at2"/>
<feature type="compositionally biased region" description="Basic residues" evidence="1">
    <location>
        <begin position="88"/>
        <end position="105"/>
    </location>
</feature>
<reference evidence="3 4" key="1">
    <citation type="journal article" date="2015" name="Genome Announc.">
        <title>Complete Genome Sequence of Methylobacterium aquaticum Strain 22A, Isolated from Racomitrium japonicum Moss.</title>
        <authorList>
            <person name="Tani A."/>
            <person name="Ogura Y."/>
            <person name="Hayashi T."/>
            <person name="Kimbara K."/>
        </authorList>
    </citation>
    <scope>NUCLEOTIDE SEQUENCE [LARGE SCALE GENOMIC DNA]</scope>
    <source>
        <strain evidence="3 4">MA-22A</strain>
        <plasmid evidence="4">Plasmid pMaq22A_4p DNA</plasmid>
    </source>
</reference>
<feature type="compositionally biased region" description="Basic and acidic residues" evidence="1">
    <location>
        <begin position="73"/>
        <end position="87"/>
    </location>
</feature>
<keyword evidence="3" id="KW-0614">Plasmid</keyword>
<evidence type="ECO:0000256" key="1">
    <source>
        <dbReference type="SAM" id="MobiDB-lite"/>
    </source>
</evidence>
<dbReference type="EMBL" id="AP014708">
    <property type="protein sequence ID" value="BAQ50392.1"/>
    <property type="molecule type" value="Genomic_DNA"/>
</dbReference>
<evidence type="ECO:0000313" key="3">
    <source>
        <dbReference type="EMBL" id="BAQ50392.1"/>
    </source>
</evidence>
<dbReference type="GO" id="GO:0008270">
    <property type="term" value="F:zinc ion binding"/>
    <property type="evidence" value="ECO:0007669"/>
    <property type="project" value="InterPro"/>
</dbReference>
<dbReference type="GO" id="GO:0004519">
    <property type="term" value="F:endonuclease activity"/>
    <property type="evidence" value="ECO:0007669"/>
    <property type="project" value="UniProtKB-KW"/>
</dbReference>
<sequence>MPIPRQEFPAEVQREALRRCNGWCEGPGCGARLTIGKYIFDHRIPDYMNGPPTRENCQVLCWVCNLEKTRQDQSEIAETKRREDKHFGIRRPLRGRGFPKAKPQRRATTPVERRR</sequence>
<dbReference type="KEGG" id="maqu:Maq22A_4p60185"/>
<dbReference type="AlphaFoldDB" id="A0A0C6FTH1"/>
<dbReference type="Pfam" id="PF01844">
    <property type="entry name" value="HNH"/>
    <property type="match status" value="1"/>
</dbReference>
<keyword evidence="3" id="KW-0540">Nuclease</keyword>
<dbReference type="CDD" id="cd00085">
    <property type="entry name" value="HNHc"/>
    <property type="match status" value="1"/>
</dbReference>
<proteinExistence type="predicted"/>
<reference evidence="4" key="2">
    <citation type="submission" date="2015-01" db="EMBL/GenBank/DDBJ databases">
        <title>Complete genome sequence of Methylobacterium aquaticum strain 22A.</title>
        <authorList>
            <person name="Tani A."/>
            <person name="Ogura Y."/>
            <person name="Hayashi T."/>
        </authorList>
    </citation>
    <scope>NUCLEOTIDE SEQUENCE [LARGE SCALE GENOMIC DNA]</scope>
    <source>
        <strain evidence="4">MA-22A</strain>
        <plasmid evidence="4">Plasmid pMaq22A_4p DNA</plasmid>
    </source>
</reference>
<feature type="domain" description="HNH" evidence="2">
    <location>
        <begin position="28"/>
        <end position="70"/>
    </location>
</feature>
<evidence type="ECO:0000313" key="4">
    <source>
        <dbReference type="Proteomes" id="UP000061432"/>
    </source>
</evidence>
<dbReference type="InterPro" id="IPR003615">
    <property type="entry name" value="HNH_nuc"/>
</dbReference>
<dbReference type="Proteomes" id="UP000061432">
    <property type="component" value="Plasmid pMaq22A_4p"/>
</dbReference>
<geneLocation type="plasmid" evidence="4">
    <name>pMaq22A_4p DNA</name>
</geneLocation>
<keyword evidence="3" id="KW-0378">Hydrolase</keyword>
<keyword evidence="3" id="KW-0255">Endonuclease</keyword>
<dbReference type="RefSeq" id="WP_060851433.1">
    <property type="nucleotide sequence ID" value="NZ_AP014708.1"/>
</dbReference>
<name>A0A0C6FTH1_9HYPH</name>
<evidence type="ECO:0000259" key="2">
    <source>
        <dbReference type="Pfam" id="PF01844"/>
    </source>
</evidence>
<dbReference type="PATRIC" id="fig|270351.10.peg.7580"/>